<evidence type="ECO:0000313" key="4">
    <source>
        <dbReference type="Proteomes" id="UP000598217"/>
    </source>
</evidence>
<organism evidence="3 4">
    <name type="scientific">Nocardiopsis terrae</name>
    <dbReference type="NCBI Taxonomy" id="372655"/>
    <lineage>
        <taxon>Bacteria</taxon>
        <taxon>Bacillati</taxon>
        <taxon>Actinomycetota</taxon>
        <taxon>Actinomycetes</taxon>
        <taxon>Streptosporangiales</taxon>
        <taxon>Nocardiopsidaceae</taxon>
        <taxon>Nocardiopsis</taxon>
    </lineage>
</organism>
<reference evidence="3 4" key="1">
    <citation type="submission" date="2020-10" db="EMBL/GenBank/DDBJ databases">
        <title>Sequencing the genomes of 1000 actinobacteria strains.</title>
        <authorList>
            <person name="Klenk H.-P."/>
        </authorList>
    </citation>
    <scope>NUCLEOTIDE SEQUENCE [LARGE SCALE GENOMIC DNA]</scope>
    <source>
        <strain evidence="3 4">DSM 45157</strain>
    </source>
</reference>
<evidence type="ECO:0000256" key="1">
    <source>
        <dbReference type="SAM" id="MobiDB-lite"/>
    </source>
</evidence>
<comment type="caution">
    <text evidence="3">The sequence shown here is derived from an EMBL/GenBank/DDBJ whole genome shotgun (WGS) entry which is preliminary data.</text>
</comment>
<dbReference type="RefSeq" id="WP_191269199.1">
    <property type="nucleotide sequence ID" value="NZ_BMXJ01000003.1"/>
</dbReference>
<feature type="region of interest" description="Disordered" evidence="1">
    <location>
        <begin position="32"/>
        <end position="53"/>
    </location>
</feature>
<feature type="chain" id="PRO_5046934992" description="DUF4352 domain-containing protein" evidence="2">
    <location>
        <begin position="33"/>
        <end position="196"/>
    </location>
</feature>
<keyword evidence="4" id="KW-1185">Reference proteome</keyword>
<evidence type="ECO:0000256" key="2">
    <source>
        <dbReference type="SAM" id="SignalP"/>
    </source>
</evidence>
<feature type="region of interest" description="Disordered" evidence="1">
    <location>
        <begin position="127"/>
        <end position="161"/>
    </location>
</feature>
<keyword evidence="2" id="KW-0732">Signal</keyword>
<sequence length="196" mass="20755">MTRTGWLVAAACTAVALVLGFGAGWFAQRASAAPPVPEPSARNPHPDDVEDRPETGFEAVTVGLDETHDFGDGFTIGLDGFERGVEVGGVDPDTGQEGDLPYLSWTVEIANEGSETVRTGLVTRSCSVGDPLRESGSPVLGDSVNPPESLDPGQSGSWDEDCWADEEDTHVQYTVEFHDQDFVPLYPAVTFAGTVG</sequence>
<proteinExistence type="predicted"/>
<gene>
    <name evidence="3" type="ORF">H4W79_002945</name>
</gene>
<evidence type="ECO:0008006" key="5">
    <source>
        <dbReference type="Google" id="ProtNLM"/>
    </source>
</evidence>
<feature type="compositionally biased region" description="Basic and acidic residues" evidence="1">
    <location>
        <begin position="44"/>
        <end position="53"/>
    </location>
</feature>
<accession>A0ABR9HI89</accession>
<feature type="signal peptide" evidence="2">
    <location>
        <begin position="1"/>
        <end position="32"/>
    </location>
</feature>
<dbReference type="EMBL" id="JADBDY010000001">
    <property type="protein sequence ID" value="MBE1458731.1"/>
    <property type="molecule type" value="Genomic_DNA"/>
</dbReference>
<dbReference type="Proteomes" id="UP000598217">
    <property type="component" value="Unassembled WGS sequence"/>
</dbReference>
<name>A0ABR9HI89_9ACTN</name>
<protein>
    <recommendedName>
        <fullName evidence="5">DUF4352 domain-containing protein</fullName>
    </recommendedName>
</protein>
<evidence type="ECO:0000313" key="3">
    <source>
        <dbReference type="EMBL" id="MBE1458731.1"/>
    </source>
</evidence>